<protein>
    <recommendedName>
        <fullName evidence="3">Glycosyl transferase family 1 domain-containing protein</fullName>
    </recommendedName>
</protein>
<evidence type="ECO:0008006" key="3">
    <source>
        <dbReference type="Google" id="ProtNLM"/>
    </source>
</evidence>
<sequence length="329" mass="37814">MKFCLLSMEPHHPDHGKLYTDEQNHTNIWAAIMGGTVYNGLLFDRGDYGLDYEYFNEFDLVMVALRQETIEVGLKVKQKSKTKVVVLLDAEVEHFTTHITRDLQAKMVAFLNMADAVAVLHEESLPFFQALTFRPVSLVGLPFPLKRVRRMCPPVQKREEIELGSIIQSSMVRNRDGLVNLAVLSEVGMTGVVDIRDPVETEYIQSIRKHLPIQQIRFRYNNLGWDHYITQANYSLLGLHLDNRYSWGRFPIDCAAVRMPCVAPPSLYTQKILFPRLCVPYYDIEGAVALVKKLVSDVNFYEEAVSYAQSQIELFSYEQCKMRLLNLIS</sequence>
<gene>
    <name evidence="1" type="ORF">Pmgp_00921</name>
</gene>
<name>A0A4Y7RUZ8_9FIRM</name>
<dbReference type="SUPFAM" id="SSF53756">
    <property type="entry name" value="UDP-Glycosyltransferase/glycogen phosphorylase"/>
    <property type="match status" value="1"/>
</dbReference>
<proteinExistence type="predicted"/>
<dbReference type="AlphaFoldDB" id="A0A4Y7RUZ8"/>
<organism evidence="1 2">
    <name type="scientific">Pelotomaculum propionicicum</name>
    <dbReference type="NCBI Taxonomy" id="258475"/>
    <lineage>
        <taxon>Bacteria</taxon>
        <taxon>Bacillati</taxon>
        <taxon>Bacillota</taxon>
        <taxon>Clostridia</taxon>
        <taxon>Eubacteriales</taxon>
        <taxon>Desulfotomaculaceae</taxon>
        <taxon>Pelotomaculum</taxon>
    </lineage>
</organism>
<accession>A0A4Y7RUZ8</accession>
<dbReference type="Proteomes" id="UP000297597">
    <property type="component" value="Unassembled WGS sequence"/>
</dbReference>
<comment type="caution">
    <text evidence="1">The sequence shown here is derived from an EMBL/GenBank/DDBJ whole genome shotgun (WGS) entry which is preliminary data.</text>
</comment>
<dbReference type="RefSeq" id="WP_134212796.1">
    <property type="nucleotide sequence ID" value="NZ_QFFZ01000006.1"/>
</dbReference>
<evidence type="ECO:0000313" key="2">
    <source>
        <dbReference type="Proteomes" id="UP000297597"/>
    </source>
</evidence>
<evidence type="ECO:0000313" key="1">
    <source>
        <dbReference type="EMBL" id="TEB12590.1"/>
    </source>
</evidence>
<reference evidence="1 2" key="1">
    <citation type="journal article" date="2018" name="Environ. Microbiol.">
        <title>Novel energy conservation strategies and behaviour of Pelotomaculum schinkii driving syntrophic propionate catabolism.</title>
        <authorList>
            <person name="Hidalgo-Ahumada C.A.P."/>
            <person name="Nobu M.K."/>
            <person name="Narihiro T."/>
            <person name="Tamaki H."/>
            <person name="Liu W.T."/>
            <person name="Kamagata Y."/>
            <person name="Stams A.J.M."/>
            <person name="Imachi H."/>
            <person name="Sousa D.Z."/>
        </authorList>
    </citation>
    <scope>NUCLEOTIDE SEQUENCE [LARGE SCALE GENOMIC DNA]</scope>
    <source>
        <strain evidence="1 2">MGP</strain>
    </source>
</reference>
<dbReference type="OrthoDB" id="1810213at2"/>
<dbReference type="EMBL" id="QFFZ01000006">
    <property type="protein sequence ID" value="TEB12590.1"/>
    <property type="molecule type" value="Genomic_DNA"/>
</dbReference>
<keyword evidence="2" id="KW-1185">Reference proteome</keyword>